<dbReference type="PROSITE" id="PS51257">
    <property type="entry name" value="PROKAR_LIPOPROTEIN"/>
    <property type="match status" value="1"/>
</dbReference>
<evidence type="ECO:0000313" key="7">
    <source>
        <dbReference type="EMBL" id="SDP58926.1"/>
    </source>
</evidence>
<dbReference type="CDD" id="cd13590">
    <property type="entry name" value="PBP2_PotD_PotF_like"/>
    <property type="match status" value="1"/>
</dbReference>
<dbReference type="Gene3D" id="3.40.190.10">
    <property type="entry name" value="Periplasmic binding protein-like II"/>
    <property type="match status" value="2"/>
</dbReference>
<organism evidence="7 8">
    <name type="scientific">Clostridium gasigenes</name>
    <dbReference type="NCBI Taxonomy" id="94869"/>
    <lineage>
        <taxon>Bacteria</taxon>
        <taxon>Bacillati</taxon>
        <taxon>Bacillota</taxon>
        <taxon>Clostridia</taxon>
        <taxon>Eubacteriales</taxon>
        <taxon>Clostridiaceae</taxon>
        <taxon>Clostridium</taxon>
    </lineage>
</organism>
<proteinExistence type="predicted"/>
<evidence type="ECO:0000256" key="5">
    <source>
        <dbReference type="PIRSR" id="PIRSR019574-1"/>
    </source>
</evidence>
<dbReference type="PRINTS" id="PR00909">
    <property type="entry name" value="SPERMDNBNDNG"/>
</dbReference>
<keyword evidence="8" id="KW-1185">Reference proteome</keyword>
<evidence type="ECO:0000256" key="2">
    <source>
        <dbReference type="ARBA" id="ARBA00022448"/>
    </source>
</evidence>
<dbReference type="GO" id="GO:0042597">
    <property type="term" value="C:periplasmic space"/>
    <property type="evidence" value="ECO:0007669"/>
    <property type="project" value="UniProtKB-SubCell"/>
</dbReference>
<keyword evidence="4" id="KW-0574">Periplasm</keyword>
<evidence type="ECO:0000256" key="3">
    <source>
        <dbReference type="ARBA" id="ARBA00022729"/>
    </source>
</evidence>
<feature type="binding site" evidence="5">
    <location>
        <position position="91"/>
    </location>
    <ligand>
        <name>spermidine</name>
        <dbReference type="ChEBI" id="CHEBI:57834"/>
    </ligand>
</feature>
<dbReference type="AlphaFoldDB" id="A0A1H0TZD0"/>
<evidence type="ECO:0000256" key="4">
    <source>
        <dbReference type="ARBA" id="ARBA00022764"/>
    </source>
</evidence>
<dbReference type="InterPro" id="IPR001188">
    <property type="entry name" value="Sperm_putr-bd"/>
</dbReference>
<evidence type="ECO:0000256" key="6">
    <source>
        <dbReference type="SAM" id="SignalP"/>
    </source>
</evidence>
<evidence type="ECO:0000313" key="8">
    <source>
        <dbReference type="Proteomes" id="UP000198597"/>
    </source>
</evidence>
<evidence type="ECO:0000256" key="1">
    <source>
        <dbReference type="ARBA" id="ARBA00004418"/>
    </source>
</evidence>
<name>A0A1H0TZD0_9CLOT</name>
<dbReference type="Proteomes" id="UP000198597">
    <property type="component" value="Unassembled WGS sequence"/>
</dbReference>
<dbReference type="Pfam" id="PF13416">
    <property type="entry name" value="SBP_bac_8"/>
    <property type="match status" value="1"/>
</dbReference>
<dbReference type="STRING" id="94869.SAMN04488529_108132"/>
<dbReference type="PANTHER" id="PTHR30222">
    <property type="entry name" value="SPERMIDINE/PUTRESCINE-BINDING PERIPLASMIC PROTEIN"/>
    <property type="match status" value="1"/>
</dbReference>
<dbReference type="GO" id="GO:0015846">
    <property type="term" value="P:polyamine transport"/>
    <property type="evidence" value="ECO:0007669"/>
    <property type="project" value="InterPro"/>
</dbReference>
<gene>
    <name evidence="7" type="ORF">SAMN04488529_108132</name>
</gene>
<accession>A0A1H0TZD0</accession>
<keyword evidence="2" id="KW-0813">Transport</keyword>
<dbReference type="GO" id="GO:0019808">
    <property type="term" value="F:polyamine binding"/>
    <property type="evidence" value="ECO:0007669"/>
    <property type="project" value="InterPro"/>
</dbReference>
<dbReference type="OrthoDB" id="9769319at2"/>
<protein>
    <submittedName>
        <fullName evidence="7">Spermidine/putrescine transport system substrate-binding protein</fullName>
    </submittedName>
</protein>
<feature type="signal peptide" evidence="6">
    <location>
        <begin position="1"/>
        <end position="24"/>
    </location>
</feature>
<keyword evidence="3 6" id="KW-0732">Signal</keyword>
<reference evidence="7 8" key="1">
    <citation type="submission" date="2016-10" db="EMBL/GenBank/DDBJ databases">
        <authorList>
            <person name="de Groot N.N."/>
        </authorList>
    </citation>
    <scope>NUCLEOTIDE SEQUENCE [LARGE SCALE GENOMIC DNA]</scope>
    <source>
        <strain evidence="7 8">DSM 12272</strain>
    </source>
</reference>
<dbReference type="SUPFAM" id="SSF53850">
    <property type="entry name" value="Periplasmic binding protein-like II"/>
    <property type="match status" value="1"/>
</dbReference>
<dbReference type="InterPro" id="IPR006059">
    <property type="entry name" value="SBP"/>
</dbReference>
<sequence length="355" mass="40123">MKKLKTLCAILLATSISTSLFVGCGNNSGIGENGTIHVFNVGDYINLDLIEKFELETKIDIVYDVYDTNETMYQRVSTNPGQYDIVVPSDYMVERMIKNNMLDVLDYSNIPNIKHIDDKFKNLAYDPENKYTVPYMWGTVGIIYDADIVTEPVTSWDILWDEKYDKKNILMFDSMRDTLAVSLKRLGYSLNTVNPNEIKAAQEDLIKQKDKVDPLYAGDDVKDKMINGEASIATVWSGDAQYIISESYLNLKYVVPKEGSNKWFDSMVIPKDAPNKSGAEAFINFLCNPENAAENVNYIGYSTPNKGAFDLLDEEVKNNESAYPSDATLDNCEIFIDLGDNLKLYDESWTIVTSK</sequence>
<dbReference type="PIRSF" id="PIRSF019574">
    <property type="entry name" value="Periplasmic_polyamine_BP"/>
    <property type="match status" value="1"/>
</dbReference>
<dbReference type="PANTHER" id="PTHR30222:SF17">
    <property type="entry name" value="SPERMIDINE_PUTRESCINE-BINDING PERIPLASMIC PROTEIN"/>
    <property type="match status" value="1"/>
</dbReference>
<dbReference type="RefSeq" id="WP_089970789.1">
    <property type="nucleotide sequence ID" value="NZ_FNJM01000008.1"/>
</dbReference>
<comment type="subcellular location">
    <subcellularLocation>
        <location evidence="1">Periplasm</location>
    </subcellularLocation>
</comment>
<dbReference type="EMBL" id="FNJM01000008">
    <property type="protein sequence ID" value="SDP58926.1"/>
    <property type="molecule type" value="Genomic_DNA"/>
</dbReference>
<feature type="chain" id="PRO_5039520522" evidence="6">
    <location>
        <begin position="25"/>
        <end position="355"/>
    </location>
</feature>